<dbReference type="EMBL" id="DF968181">
    <property type="protein sequence ID" value="GAP40886.1"/>
    <property type="molecule type" value="Genomic_DNA"/>
</dbReference>
<name>A0A0S7BV90_9CHLR</name>
<dbReference type="Proteomes" id="UP000053370">
    <property type="component" value="Unassembled WGS sequence"/>
</dbReference>
<evidence type="ECO:0000313" key="3">
    <source>
        <dbReference type="Proteomes" id="UP000053370"/>
    </source>
</evidence>
<feature type="transmembrane region" description="Helical" evidence="1">
    <location>
        <begin position="246"/>
        <end position="268"/>
    </location>
</feature>
<evidence type="ECO:0000256" key="1">
    <source>
        <dbReference type="SAM" id="Phobius"/>
    </source>
</evidence>
<feature type="transmembrane region" description="Helical" evidence="1">
    <location>
        <begin position="197"/>
        <end position="215"/>
    </location>
</feature>
<keyword evidence="1" id="KW-0812">Transmembrane</keyword>
<dbReference type="STRING" id="1678840.ATC1_13868"/>
<dbReference type="RefSeq" id="WP_062280983.1">
    <property type="nucleotide sequence ID" value="NZ_DF968181.1"/>
</dbReference>
<protein>
    <recommendedName>
        <fullName evidence="4">ABC-2 family transporter protein</fullName>
    </recommendedName>
</protein>
<evidence type="ECO:0000313" key="2">
    <source>
        <dbReference type="EMBL" id="GAP40886.1"/>
    </source>
</evidence>
<proteinExistence type="predicted"/>
<reference evidence="2" key="1">
    <citation type="journal article" date="2015" name="Genome Announc.">
        <title>Draft Genome Sequence of Anaerolineae Strain TC1, a Novel Isolate from a Methanogenic Wastewater Treatment System.</title>
        <authorList>
            <person name="Matsuura N."/>
            <person name="Tourlousse D.M."/>
            <person name="Sun L."/>
            <person name="Toyonaga M."/>
            <person name="Kuroda K."/>
            <person name="Ohashi A."/>
            <person name="Cruz R."/>
            <person name="Yamaguchi T."/>
            <person name="Sekiguchi Y."/>
        </authorList>
    </citation>
    <scope>NUCLEOTIDE SEQUENCE [LARGE SCALE GENOMIC DNA]</scope>
    <source>
        <strain evidence="2">TC1</strain>
    </source>
</reference>
<accession>A0A0S7BV90</accession>
<keyword evidence="1" id="KW-0472">Membrane</keyword>
<dbReference type="OrthoDB" id="166393at2"/>
<feature type="transmembrane region" description="Helical" evidence="1">
    <location>
        <begin position="164"/>
        <end position="185"/>
    </location>
</feature>
<organism evidence="2">
    <name type="scientific">Flexilinea flocculi</name>
    <dbReference type="NCBI Taxonomy" id="1678840"/>
    <lineage>
        <taxon>Bacteria</taxon>
        <taxon>Bacillati</taxon>
        <taxon>Chloroflexota</taxon>
        <taxon>Anaerolineae</taxon>
        <taxon>Anaerolineales</taxon>
        <taxon>Anaerolineaceae</taxon>
        <taxon>Flexilinea</taxon>
    </lineage>
</organism>
<keyword evidence="3" id="KW-1185">Reference proteome</keyword>
<feature type="transmembrane region" description="Helical" evidence="1">
    <location>
        <begin position="113"/>
        <end position="138"/>
    </location>
</feature>
<evidence type="ECO:0008006" key="4">
    <source>
        <dbReference type="Google" id="ProtNLM"/>
    </source>
</evidence>
<keyword evidence="1" id="KW-1133">Transmembrane helix</keyword>
<sequence length="280" mass="31841">MKKLSIIRVISFNLHTSTRWRLAFLFGLFFVLEGWKIAADNTSSIKSVGDFYFLFFSGPGNGSLSLIEILVWFIPQMLFYFLIGDMAYDELSQRGSVLLPILGSRWGWWSGKVLTLFVFSLIYVTGLILTITLGLSFANPINLNSYNSSVTLTSLWPNSQDFSGGQLILLISLLYVSSMFALGCLQMTFSLFCRRSIYSFLLIIGILLVSCFISVNHPWLVRWLPGTQTMLVRHTFIDVTIPDLSFLWSILYNTTLLAVSVIIGFWVVKRLDITRFHSKC</sequence>
<dbReference type="AlphaFoldDB" id="A0A0S7BV90"/>
<feature type="transmembrane region" description="Helical" evidence="1">
    <location>
        <begin position="63"/>
        <end position="83"/>
    </location>
</feature>
<gene>
    <name evidence="2" type="ORF">ATC1_13868</name>
</gene>